<evidence type="ECO:0000313" key="2">
    <source>
        <dbReference type="Proteomes" id="UP001339962"/>
    </source>
</evidence>
<dbReference type="RefSeq" id="WP_328216809.1">
    <property type="nucleotide sequence ID" value="NZ_JARTLI010000002.1"/>
</dbReference>
<protein>
    <submittedName>
        <fullName evidence="1">Uncharacterized protein</fullName>
    </submittedName>
</protein>
<dbReference type="Proteomes" id="UP001339962">
    <property type="component" value="Unassembled WGS sequence"/>
</dbReference>
<sequence length="147" mass="16722">MPAYINHITLNTGHTRKTYSEEVDKKMYFILKRILKDSFQPEGAKLFDSYTLKGTPFEDGAIFTLYKDGKLPILTTAATKKRNKVLWGTLHETATIPLYTKKEFEPASPYIADRVEIGAVMDLEATKWTGDMAKCLGWIVLFPGKIR</sequence>
<accession>A0ABD5IS81</accession>
<name>A0ABD5IS81_9BACL</name>
<gene>
    <name evidence="1" type="ORF">P9850_01960</name>
</gene>
<organism evidence="1 2">
    <name type="scientific">Anoxybacteroides rupiense</name>
    <dbReference type="NCBI Taxonomy" id="311460"/>
    <lineage>
        <taxon>Bacteria</taxon>
        <taxon>Bacillati</taxon>
        <taxon>Bacillota</taxon>
        <taxon>Bacilli</taxon>
        <taxon>Bacillales</taxon>
        <taxon>Anoxybacillaceae</taxon>
        <taxon>Anoxybacteroides</taxon>
    </lineage>
</organism>
<proteinExistence type="predicted"/>
<comment type="caution">
    <text evidence="1">The sequence shown here is derived from an EMBL/GenBank/DDBJ whole genome shotgun (WGS) entry which is preliminary data.</text>
</comment>
<dbReference type="AlphaFoldDB" id="A0ABD5IS81"/>
<dbReference type="EMBL" id="JARTLI010000002">
    <property type="protein sequence ID" value="MED5050635.1"/>
    <property type="molecule type" value="Genomic_DNA"/>
</dbReference>
<reference evidence="1 2" key="1">
    <citation type="submission" date="2023-03" db="EMBL/GenBank/DDBJ databases">
        <title>Bacillus Genome Sequencing.</title>
        <authorList>
            <person name="Dunlap C."/>
        </authorList>
    </citation>
    <scope>NUCLEOTIDE SEQUENCE [LARGE SCALE GENOMIC DNA]</scope>
    <source>
        <strain evidence="1 2">NRS-38</strain>
    </source>
</reference>
<evidence type="ECO:0000313" key="1">
    <source>
        <dbReference type="EMBL" id="MED5050635.1"/>
    </source>
</evidence>